<dbReference type="Pfam" id="PF10926">
    <property type="entry name" value="DUF2800"/>
    <property type="match status" value="1"/>
</dbReference>
<gene>
    <name evidence="1" type="ORF">UFOVP728_27</name>
</gene>
<dbReference type="EMBL" id="LR796706">
    <property type="protein sequence ID" value="CAB4161062.1"/>
    <property type="molecule type" value="Genomic_DNA"/>
</dbReference>
<protein>
    <submittedName>
        <fullName evidence="1">Uncharacterized protein</fullName>
    </submittedName>
</protein>
<name>A0A6J5NQJ6_9CAUD</name>
<evidence type="ECO:0000313" key="1">
    <source>
        <dbReference type="EMBL" id="CAB4161062.1"/>
    </source>
</evidence>
<sequence length="409" mass="44696">MSAHAKYSASKFETLALCPGSIVLAKDAPRTATIYSAEGTAAHELMHIAGLAGRSAREFLGYKLEADGYEFVVDEEMAGYVDQTLDLVRGLAGDDGTILWEQRVTYADALGVDRELGWGTADVLIIRGERLFVVDLKYGRGVAVSAESPQLKLYGLGALDMVDGVLGDIEAVELIISQPRSETGTINALITTPADLYAWAEDEARYAVNRVQNAELTYRAGSPQWEEHYLNPGEKQCRFCPAKGSCPALRQEVAAYVSGGPATADEFQEITDPRTFSAPDLSRAMGAVELIEGWCKGVRAEVERRLLASVEVRGWKLVEGRAGNRKWTDAAVAEQTMAGMRLKREEMYEHKLISPTAAEKLLAQESPRRWAKLQELITREPGKPSVAPVTDPRPAISMITVAEEFDSIA</sequence>
<proteinExistence type="predicted"/>
<reference evidence="1" key="1">
    <citation type="submission" date="2020-04" db="EMBL/GenBank/DDBJ databases">
        <authorList>
            <person name="Chiriac C."/>
            <person name="Salcher M."/>
            <person name="Ghai R."/>
            <person name="Kavagutti S V."/>
        </authorList>
    </citation>
    <scope>NUCLEOTIDE SEQUENCE</scope>
</reference>
<dbReference type="InterPro" id="IPR021229">
    <property type="entry name" value="DUF2800"/>
</dbReference>
<organism evidence="1">
    <name type="scientific">uncultured Caudovirales phage</name>
    <dbReference type="NCBI Taxonomy" id="2100421"/>
    <lineage>
        <taxon>Viruses</taxon>
        <taxon>Duplodnaviria</taxon>
        <taxon>Heunggongvirae</taxon>
        <taxon>Uroviricota</taxon>
        <taxon>Caudoviricetes</taxon>
        <taxon>Peduoviridae</taxon>
        <taxon>Maltschvirus</taxon>
        <taxon>Maltschvirus maltsch</taxon>
    </lineage>
</organism>
<accession>A0A6J5NQJ6</accession>